<dbReference type="Proteomes" id="UP001241472">
    <property type="component" value="Unassembled WGS sequence"/>
</dbReference>
<protein>
    <submittedName>
        <fullName evidence="1">Uncharacterized protein</fullName>
    </submittedName>
</protein>
<organism evidence="1 2">
    <name type="scientific">Neorhizobium huautlense</name>
    <dbReference type="NCBI Taxonomy" id="67774"/>
    <lineage>
        <taxon>Bacteria</taxon>
        <taxon>Pseudomonadati</taxon>
        <taxon>Pseudomonadota</taxon>
        <taxon>Alphaproteobacteria</taxon>
        <taxon>Hyphomicrobiales</taxon>
        <taxon>Rhizobiaceae</taxon>
        <taxon>Rhizobium/Agrobacterium group</taxon>
        <taxon>Neorhizobium</taxon>
    </lineage>
</organism>
<keyword evidence="2" id="KW-1185">Reference proteome</keyword>
<sequence length="115" mass="12558">MIKIEILHDGVVIGTSDIEASDPPMGVASGAFTPTEAYKPVDHAFWIDLDCREPGDEIDLAARCAEFGIIRCAGVVIEDASDLGEGRQVTVLGMYHDDYEVAFANDVAFREYYQA</sequence>
<dbReference type="RefSeq" id="WP_306830354.1">
    <property type="nucleotide sequence ID" value="NZ_JAUSRF010000001.1"/>
</dbReference>
<evidence type="ECO:0000313" key="2">
    <source>
        <dbReference type="Proteomes" id="UP001241472"/>
    </source>
</evidence>
<reference evidence="1 2" key="1">
    <citation type="submission" date="2023-07" db="EMBL/GenBank/DDBJ databases">
        <title>Sorghum-associated microbial communities from plants grown in Nebraska, USA.</title>
        <authorList>
            <person name="Schachtman D."/>
        </authorList>
    </citation>
    <scope>NUCLEOTIDE SEQUENCE [LARGE SCALE GENOMIC DNA]</scope>
    <source>
        <strain evidence="1 2">DS1307</strain>
    </source>
</reference>
<evidence type="ECO:0000313" key="1">
    <source>
        <dbReference type="EMBL" id="MDP9835588.1"/>
    </source>
</evidence>
<gene>
    <name evidence="1" type="ORF">J2T09_000329</name>
</gene>
<name>A0ABT9PM98_9HYPH</name>
<comment type="caution">
    <text evidence="1">The sequence shown here is derived from an EMBL/GenBank/DDBJ whole genome shotgun (WGS) entry which is preliminary data.</text>
</comment>
<dbReference type="EMBL" id="JAUSRF010000001">
    <property type="protein sequence ID" value="MDP9835588.1"/>
    <property type="molecule type" value="Genomic_DNA"/>
</dbReference>
<proteinExistence type="predicted"/>
<accession>A0ABT9PM98</accession>